<comment type="caution">
    <text evidence="1">The sequence shown here is derived from an EMBL/GenBank/DDBJ whole genome shotgun (WGS) entry which is preliminary data.</text>
</comment>
<evidence type="ECO:0000313" key="1">
    <source>
        <dbReference type="EMBL" id="KAK3767874.1"/>
    </source>
</evidence>
<accession>A0AAE0ZEE0</accession>
<name>A0AAE0ZEE0_9GAST</name>
<dbReference type="EMBL" id="JAWDGP010004098">
    <property type="protein sequence ID" value="KAK3767874.1"/>
    <property type="molecule type" value="Genomic_DNA"/>
</dbReference>
<proteinExistence type="predicted"/>
<keyword evidence="2" id="KW-1185">Reference proteome</keyword>
<organism evidence="1 2">
    <name type="scientific">Elysia crispata</name>
    <name type="common">lettuce slug</name>
    <dbReference type="NCBI Taxonomy" id="231223"/>
    <lineage>
        <taxon>Eukaryota</taxon>
        <taxon>Metazoa</taxon>
        <taxon>Spiralia</taxon>
        <taxon>Lophotrochozoa</taxon>
        <taxon>Mollusca</taxon>
        <taxon>Gastropoda</taxon>
        <taxon>Heterobranchia</taxon>
        <taxon>Euthyneura</taxon>
        <taxon>Panpulmonata</taxon>
        <taxon>Sacoglossa</taxon>
        <taxon>Placobranchoidea</taxon>
        <taxon>Plakobranchidae</taxon>
        <taxon>Elysia</taxon>
    </lineage>
</organism>
<gene>
    <name evidence="1" type="ORF">RRG08_059206</name>
</gene>
<dbReference type="Proteomes" id="UP001283361">
    <property type="component" value="Unassembled WGS sequence"/>
</dbReference>
<protein>
    <submittedName>
        <fullName evidence="1">Uncharacterized protein</fullName>
    </submittedName>
</protein>
<evidence type="ECO:0000313" key="2">
    <source>
        <dbReference type="Proteomes" id="UP001283361"/>
    </source>
</evidence>
<reference evidence="1" key="1">
    <citation type="journal article" date="2023" name="G3 (Bethesda)">
        <title>A reference genome for the long-term kleptoplast-retaining sea slug Elysia crispata morphotype clarki.</title>
        <authorList>
            <person name="Eastman K.E."/>
            <person name="Pendleton A.L."/>
            <person name="Shaikh M.A."/>
            <person name="Suttiyut T."/>
            <person name="Ogas R."/>
            <person name="Tomko P."/>
            <person name="Gavelis G."/>
            <person name="Widhalm J.R."/>
            <person name="Wisecaver J.H."/>
        </authorList>
    </citation>
    <scope>NUCLEOTIDE SEQUENCE</scope>
    <source>
        <strain evidence="1">ECLA1</strain>
    </source>
</reference>
<dbReference type="AlphaFoldDB" id="A0AAE0ZEE0"/>
<sequence length="266" mass="29693">MKLFLAPWYHKTLAERWPRTRLYIRPLPVSPVEKDQMIPREPSLIRVKPLVVRGYGGLQGSYSSPAPHLHARLQMEADGLVGGVDQSVSLRSSHSAFLARQTLAARWPRTRLYLRPLPVSPVEKDQMVGSSEWYRAKPKRCSRWDVQHCPAIPRMEADGLVGGVDQSVSLRSSHSAFLARQPMQPNFYRVFSMEFDGSCILSDLGPQRFWGGRGGQHYGEVTQPGRMALTSVAKLEIKKTCGVSFVLVAAAGSKLARLITTSLISR</sequence>